<feature type="binding site" evidence="8">
    <location>
        <position position="36"/>
    </location>
    <ligand>
        <name>AMP</name>
        <dbReference type="ChEBI" id="CHEBI:456215"/>
    </ligand>
</feature>
<feature type="binding site" evidence="8">
    <location>
        <position position="150"/>
    </location>
    <ligand>
        <name>Zn(2+)</name>
        <dbReference type="ChEBI" id="CHEBI:29105"/>
        <note>structural</note>
    </ligand>
</feature>
<feature type="binding site" evidence="8">
    <location>
        <position position="130"/>
    </location>
    <ligand>
        <name>Zn(2+)</name>
        <dbReference type="ChEBI" id="CHEBI:29105"/>
        <note>structural</note>
    </ligand>
</feature>
<feature type="binding site" evidence="8">
    <location>
        <position position="133"/>
    </location>
    <ligand>
        <name>Zn(2+)</name>
        <dbReference type="ChEBI" id="CHEBI:29105"/>
        <note>structural</note>
    </ligand>
</feature>
<evidence type="ECO:0000256" key="7">
    <source>
        <dbReference type="ARBA" id="ARBA00022840"/>
    </source>
</evidence>
<feature type="binding site" evidence="8">
    <location>
        <position position="153"/>
    </location>
    <ligand>
        <name>Zn(2+)</name>
        <dbReference type="ChEBI" id="CHEBI:29105"/>
        <note>structural</note>
    </ligand>
</feature>
<feature type="domain" description="Adenylate kinase active site lid" evidence="11">
    <location>
        <begin position="127"/>
        <end position="162"/>
    </location>
</feature>
<dbReference type="InterPro" id="IPR007862">
    <property type="entry name" value="Adenylate_kinase_lid-dom"/>
</dbReference>
<dbReference type="GO" id="GO:0008270">
    <property type="term" value="F:zinc ion binding"/>
    <property type="evidence" value="ECO:0007669"/>
    <property type="project" value="UniProtKB-UniRule"/>
</dbReference>
<dbReference type="AlphaFoldDB" id="A0A2T2X7T3"/>
<feature type="binding site" evidence="8">
    <location>
        <position position="199"/>
    </location>
    <ligand>
        <name>ATP</name>
        <dbReference type="ChEBI" id="CHEBI:30616"/>
    </ligand>
</feature>
<sequence length="217" mass="24260">MNLVLLGAPGAGKGTQAKYIAEYYHIPHISTGDIFRRHLSEGTPLGQQARTYMAEGKLVPDDITDAMVDERLRLPDAIRGFILDGFPRNVNQGTALEVMLADRERHLDAVIYINVPRDVLIERLVGRRVCPQCGATYHVRFDPPKVDGICNVCRSSLVQRPDDRLETVATRLSVYSEETAPLTAFYQERGNLLEIDGTKSVQSVYEAIIQRLGARHD</sequence>
<dbReference type="PANTHER" id="PTHR23359">
    <property type="entry name" value="NUCLEOTIDE KINASE"/>
    <property type="match status" value="1"/>
</dbReference>
<keyword evidence="4 8" id="KW-0547">Nucleotide-binding</keyword>
<keyword evidence="2 8" id="KW-0479">Metal-binding</keyword>
<keyword evidence="8" id="KW-0963">Cytoplasm</keyword>
<comment type="caution">
    <text evidence="12">The sequence shown here is derived from an EMBL/GenBank/DDBJ whole genome shotgun (WGS) entry which is preliminary data.</text>
</comment>
<dbReference type="InterPro" id="IPR006259">
    <property type="entry name" value="Adenyl_kin_sub"/>
</dbReference>
<feature type="binding site" evidence="8">
    <location>
        <position position="160"/>
    </location>
    <ligand>
        <name>AMP</name>
        <dbReference type="ChEBI" id="CHEBI:456215"/>
    </ligand>
</feature>
<accession>A0A2T2X7T3</accession>
<keyword evidence="3 8" id="KW-0545">Nucleotide biosynthesis</keyword>
<dbReference type="UniPathway" id="UPA00588">
    <property type="reaction ID" value="UER00649"/>
</dbReference>
<dbReference type="InterPro" id="IPR027417">
    <property type="entry name" value="P-loop_NTPase"/>
</dbReference>
<reference evidence="12 13" key="1">
    <citation type="journal article" date="2014" name="BMC Genomics">
        <title>Comparison of environmental and isolate Sulfobacillus genomes reveals diverse carbon, sulfur, nitrogen, and hydrogen metabolisms.</title>
        <authorList>
            <person name="Justice N.B."/>
            <person name="Norman A."/>
            <person name="Brown C.T."/>
            <person name="Singh A."/>
            <person name="Thomas B.C."/>
            <person name="Banfield J.F."/>
        </authorList>
    </citation>
    <scope>NUCLEOTIDE SEQUENCE [LARGE SCALE GENOMIC DNA]</scope>
    <source>
        <strain evidence="12">AMDSBA1</strain>
    </source>
</reference>
<evidence type="ECO:0000256" key="8">
    <source>
        <dbReference type="HAMAP-Rule" id="MF_00235"/>
    </source>
</evidence>
<feature type="binding site" evidence="8">
    <location>
        <position position="31"/>
    </location>
    <ligand>
        <name>AMP</name>
        <dbReference type="ChEBI" id="CHEBI:456215"/>
    </ligand>
</feature>
<dbReference type="NCBIfam" id="NF011100">
    <property type="entry name" value="PRK14527.1"/>
    <property type="match status" value="1"/>
</dbReference>
<dbReference type="NCBIfam" id="NF001380">
    <property type="entry name" value="PRK00279.1-2"/>
    <property type="match status" value="1"/>
</dbReference>
<feature type="region of interest" description="LID" evidence="8">
    <location>
        <begin position="126"/>
        <end position="163"/>
    </location>
</feature>
<feature type="binding site" evidence="8">
    <location>
        <begin position="57"/>
        <end position="59"/>
    </location>
    <ligand>
        <name>AMP</name>
        <dbReference type="ChEBI" id="CHEBI:456215"/>
    </ligand>
</feature>
<evidence type="ECO:0000256" key="1">
    <source>
        <dbReference type="ARBA" id="ARBA00022679"/>
    </source>
</evidence>
<dbReference type="Pfam" id="PF00406">
    <property type="entry name" value="ADK"/>
    <property type="match status" value="1"/>
</dbReference>
<feature type="binding site" evidence="8">
    <location>
        <position position="127"/>
    </location>
    <ligand>
        <name>ATP</name>
        <dbReference type="ChEBI" id="CHEBI:30616"/>
    </ligand>
</feature>
<evidence type="ECO:0000256" key="10">
    <source>
        <dbReference type="RuleBase" id="RU003331"/>
    </source>
</evidence>
<dbReference type="GO" id="GO:0004017">
    <property type="term" value="F:AMP kinase activity"/>
    <property type="evidence" value="ECO:0007669"/>
    <property type="project" value="UniProtKB-UniRule"/>
</dbReference>
<dbReference type="PROSITE" id="PS00113">
    <property type="entry name" value="ADENYLATE_KINASE"/>
    <property type="match status" value="1"/>
</dbReference>
<dbReference type="CDD" id="cd01428">
    <property type="entry name" value="ADK"/>
    <property type="match status" value="1"/>
</dbReference>
<dbReference type="NCBIfam" id="NF001381">
    <property type="entry name" value="PRK00279.1-3"/>
    <property type="match status" value="1"/>
</dbReference>
<comment type="similarity">
    <text evidence="8 9">Belongs to the adenylate kinase family.</text>
</comment>
<evidence type="ECO:0000256" key="6">
    <source>
        <dbReference type="ARBA" id="ARBA00022833"/>
    </source>
</evidence>
<dbReference type="PRINTS" id="PR00094">
    <property type="entry name" value="ADENYLTKNASE"/>
</dbReference>
<dbReference type="InterPro" id="IPR000850">
    <property type="entry name" value="Adenylat/UMP-CMP_kin"/>
</dbReference>
<comment type="catalytic activity">
    <reaction evidence="8 10">
        <text>AMP + ATP = 2 ADP</text>
        <dbReference type="Rhea" id="RHEA:12973"/>
        <dbReference type="ChEBI" id="CHEBI:30616"/>
        <dbReference type="ChEBI" id="CHEBI:456215"/>
        <dbReference type="ChEBI" id="CHEBI:456216"/>
        <dbReference type="EC" id="2.7.4.3"/>
    </reaction>
</comment>
<protein>
    <recommendedName>
        <fullName evidence="8 10">Adenylate kinase</fullName>
        <shortName evidence="8">AK</shortName>
        <ecNumber evidence="8 10">2.7.4.3</ecNumber>
    </recommendedName>
    <alternativeName>
        <fullName evidence="8">ATP-AMP transphosphorylase</fullName>
    </alternativeName>
    <alternativeName>
        <fullName evidence="8">ATP:AMP phosphotransferase</fullName>
    </alternativeName>
    <alternativeName>
        <fullName evidence="8">Adenylate monophosphate kinase</fullName>
    </alternativeName>
</protein>
<evidence type="ECO:0000256" key="3">
    <source>
        <dbReference type="ARBA" id="ARBA00022727"/>
    </source>
</evidence>
<dbReference type="Pfam" id="PF05191">
    <property type="entry name" value="ADK_lid"/>
    <property type="match status" value="1"/>
</dbReference>
<comment type="domain">
    <text evidence="8">Consists of three domains, a large central CORE domain and two small peripheral domains, NMPbind and LID, which undergo movements during catalysis. The LID domain closes over the site of phosphoryl transfer upon ATP binding. Assembling and dissambling the active center during each catalytic cycle provides an effective means to prevent ATP hydrolysis. Some bacteria have evolved a zinc-coordinating structure that stabilizes the LID domain.</text>
</comment>
<organism evidence="12 13">
    <name type="scientific">Sulfobacillus benefaciens</name>
    <dbReference type="NCBI Taxonomy" id="453960"/>
    <lineage>
        <taxon>Bacteria</taxon>
        <taxon>Bacillati</taxon>
        <taxon>Bacillota</taxon>
        <taxon>Clostridia</taxon>
        <taxon>Eubacteriales</taxon>
        <taxon>Clostridiales Family XVII. Incertae Sedis</taxon>
        <taxon>Sulfobacillus</taxon>
    </lineage>
</organism>
<feature type="region of interest" description="NMP" evidence="8">
    <location>
        <begin position="30"/>
        <end position="59"/>
    </location>
</feature>
<dbReference type="GO" id="GO:0044209">
    <property type="term" value="P:AMP salvage"/>
    <property type="evidence" value="ECO:0007669"/>
    <property type="project" value="UniProtKB-UniRule"/>
</dbReference>
<evidence type="ECO:0000313" key="13">
    <source>
        <dbReference type="Proteomes" id="UP000242699"/>
    </source>
</evidence>
<keyword evidence="6 8" id="KW-0862">Zinc</keyword>
<dbReference type="Proteomes" id="UP000242699">
    <property type="component" value="Unassembled WGS sequence"/>
</dbReference>
<name>A0A2T2X7T3_9FIRM</name>
<dbReference type="GO" id="GO:0005737">
    <property type="term" value="C:cytoplasm"/>
    <property type="evidence" value="ECO:0007669"/>
    <property type="project" value="UniProtKB-SubCell"/>
</dbReference>
<feature type="binding site" evidence="8">
    <location>
        <begin position="85"/>
        <end position="88"/>
    </location>
    <ligand>
        <name>AMP</name>
        <dbReference type="ChEBI" id="CHEBI:456215"/>
    </ligand>
</feature>
<gene>
    <name evidence="8" type="primary">adk</name>
    <name evidence="12" type="ORF">C7B43_05595</name>
</gene>
<comment type="function">
    <text evidence="8">Catalyzes the reversible transfer of the terminal phosphate group between ATP and AMP. Plays an important role in cellular energy homeostasis and in adenine nucleotide metabolism.</text>
</comment>
<dbReference type="NCBIfam" id="TIGR01351">
    <property type="entry name" value="adk"/>
    <property type="match status" value="1"/>
</dbReference>
<dbReference type="Gene3D" id="3.40.50.300">
    <property type="entry name" value="P-loop containing nucleotide triphosphate hydrolases"/>
    <property type="match status" value="1"/>
</dbReference>
<comment type="pathway">
    <text evidence="8">Purine metabolism; AMP biosynthesis via salvage pathway; AMP from ADP: step 1/1.</text>
</comment>
<evidence type="ECO:0000313" key="12">
    <source>
        <dbReference type="EMBL" id="PSR30552.1"/>
    </source>
</evidence>
<evidence type="ECO:0000256" key="5">
    <source>
        <dbReference type="ARBA" id="ARBA00022777"/>
    </source>
</evidence>
<evidence type="ECO:0000256" key="4">
    <source>
        <dbReference type="ARBA" id="ARBA00022741"/>
    </source>
</evidence>
<dbReference type="SUPFAM" id="SSF52540">
    <property type="entry name" value="P-loop containing nucleoside triphosphate hydrolases"/>
    <property type="match status" value="1"/>
</dbReference>
<keyword evidence="1 8" id="KW-0808">Transferase</keyword>
<feature type="binding site" evidence="8">
    <location>
        <position position="171"/>
    </location>
    <ligand>
        <name>AMP</name>
        <dbReference type="ChEBI" id="CHEBI:456215"/>
    </ligand>
</feature>
<dbReference type="GO" id="GO:0005524">
    <property type="term" value="F:ATP binding"/>
    <property type="evidence" value="ECO:0007669"/>
    <property type="project" value="UniProtKB-UniRule"/>
</dbReference>
<evidence type="ECO:0000259" key="11">
    <source>
        <dbReference type="Pfam" id="PF05191"/>
    </source>
</evidence>
<feature type="binding site" evidence="8">
    <location>
        <begin position="136"/>
        <end position="137"/>
    </location>
    <ligand>
        <name>ATP</name>
        <dbReference type="ChEBI" id="CHEBI:30616"/>
    </ligand>
</feature>
<dbReference type="EMBL" id="PXYT01000009">
    <property type="protein sequence ID" value="PSR30552.1"/>
    <property type="molecule type" value="Genomic_DNA"/>
</dbReference>
<proteinExistence type="inferred from homology"/>
<dbReference type="FunFam" id="3.40.50.300:FF:000106">
    <property type="entry name" value="Adenylate kinase mitochondrial"/>
    <property type="match status" value="1"/>
</dbReference>
<dbReference type="InterPro" id="IPR033690">
    <property type="entry name" value="Adenylat_kinase_CS"/>
</dbReference>
<comment type="subunit">
    <text evidence="8 10">Monomer.</text>
</comment>
<comment type="subcellular location">
    <subcellularLocation>
        <location evidence="8 10">Cytoplasm</location>
    </subcellularLocation>
</comment>
<keyword evidence="7 8" id="KW-0067">ATP-binding</keyword>
<evidence type="ECO:0000256" key="9">
    <source>
        <dbReference type="RuleBase" id="RU003330"/>
    </source>
</evidence>
<dbReference type="EC" id="2.7.4.3" evidence="8 10"/>
<evidence type="ECO:0000256" key="2">
    <source>
        <dbReference type="ARBA" id="ARBA00022723"/>
    </source>
</evidence>
<dbReference type="HAMAP" id="MF_00235">
    <property type="entry name" value="Adenylate_kinase_Adk"/>
    <property type="match status" value="1"/>
</dbReference>
<keyword evidence="5 8" id="KW-0418">Kinase</keyword>
<feature type="binding site" evidence="8">
    <location>
        <begin position="10"/>
        <end position="15"/>
    </location>
    <ligand>
        <name>ATP</name>
        <dbReference type="ChEBI" id="CHEBI:30616"/>
    </ligand>
</feature>
<feature type="binding site" evidence="8">
    <location>
        <position position="92"/>
    </location>
    <ligand>
        <name>AMP</name>
        <dbReference type="ChEBI" id="CHEBI:456215"/>
    </ligand>
</feature>